<name>A8W0G2_RHIRH</name>
<accession>A8W0G2</accession>
<dbReference type="AlphaFoldDB" id="A8W0G2"/>
<protein>
    <submittedName>
        <fullName evidence="1">Rcorf113</fullName>
    </submittedName>
</protein>
<reference evidence="1" key="1">
    <citation type="journal article" date="2007" name="In Vitro Cell. Dev. Biol. Plant">
        <title>Disarming and sequencing of Agrobacterium rhizogenes strain K599 (NCPPB2659) plasmid pRi2659.</title>
        <authorList>
            <person name="Mankin S.L."/>
            <person name="Hill D.S."/>
            <person name="Olhoft P.M."/>
            <person name="Toren E."/>
            <person name="Wenck A.R."/>
            <person name="Nea L."/>
            <person name="Xing L."/>
            <person name="Brown J.A."/>
            <person name="Fu H."/>
            <person name="Ireland L."/>
            <person name="Jia H."/>
            <person name="Hillebrand H."/>
            <person name="Jones T."/>
            <person name="Song H.-S."/>
        </authorList>
    </citation>
    <scope>NUCLEOTIDE SEQUENCE</scope>
    <source>
        <strain evidence="1">K599</strain>
        <plasmid evidence="1">pRi2659</plasmid>
    </source>
</reference>
<sequence>MRRPASHVLPSCEWRSDDAGRTLPAPVQRLHRDTARYGQHPDAVPALTWKENGTANEGCDKRGCAALGELGRSGNSVLDPAQLRRIEAVHRGYLFQHLYAVQCLLSAATIAAREIAVESDEDVEIQLDGIRIYVQVKHRKDALAWDDIEGAMSRFADLAADSTLA</sequence>
<geneLocation type="plasmid" evidence="1">
    <name>pRi2659</name>
</geneLocation>
<dbReference type="EMBL" id="EU186381">
    <property type="protein sequence ID" value="ABW33670.1"/>
    <property type="molecule type" value="Genomic_DNA"/>
</dbReference>
<proteinExistence type="predicted"/>
<keyword evidence="1" id="KW-0614">Plasmid</keyword>
<evidence type="ECO:0000313" key="1">
    <source>
        <dbReference type="EMBL" id="ABW33670.1"/>
    </source>
</evidence>
<organism evidence="1">
    <name type="scientific">Rhizobium rhizogenes</name>
    <name type="common">Agrobacterium rhizogenes</name>
    <dbReference type="NCBI Taxonomy" id="359"/>
    <lineage>
        <taxon>Bacteria</taxon>
        <taxon>Pseudomonadati</taxon>
        <taxon>Pseudomonadota</taxon>
        <taxon>Alphaproteobacteria</taxon>
        <taxon>Hyphomicrobiales</taxon>
        <taxon>Rhizobiaceae</taxon>
        <taxon>Rhizobium/Agrobacterium group</taxon>
        <taxon>Rhizobium</taxon>
    </lineage>
</organism>